<dbReference type="EMBL" id="BGPR01000260">
    <property type="protein sequence ID" value="GBM08678.1"/>
    <property type="molecule type" value="Genomic_DNA"/>
</dbReference>
<feature type="chain" id="PRO_5021300503" evidence="2">
    <location>
        <begin position="22"/>
        <end position="570"/>
    </location>
</feature>
<organism evidence="4 5">
    <name type="scientific">Araneus ventricosus</name>
    <name type="common">Orbweaver spider</name>
    <name type="synonym">Epeira ventricosa</name>
    <dbReference type="NCBI Taxonomy" id="182803"/>
    <lineage>
        <taxon>Eukaryota</taxon>
        <taxon>Metazoa</taxon>
        <taxon>Ecdysozoa</taxon>
        <taxon>Arthropoda</taxon>
        <taxon>Chelicerata</taxon>
        <taxon>Arachnida</taxon>
        <taxon>Araneae</taxon>
        <taxon>Araneomorphae</taxon>
        <taxon>Entelegynae</taxon>
        <taxon>Araneoidea</taxon>
        <taxon>Araneidae</taxon>
        <taxon>Araneus</taxon>
    </lineage>
</organism>
<comment type="caution">
    <text evidence="4">The sequence shown here is derived from an EMBL/GenBank/DDBJ whole genome shotgun (WGS) entry which is preliminary data.</text>
</comment>
<evidence type="ECO:0000313" key="4">
    <source>
        <dbReference type="EMBL" id="GBM08678.1"/>
    </source>
</evidence>
<dbReference type="InterPro" id="IPR001283">
    <property type="entry name" value="CRISP-related"/>
</dbReference>
<accession>A0A4Y2CY65</accession>
<dbReference type="SMART" id="SM00198">
    <property type="entry name" value="SCP"/>
    <property type="match status" value="1"/>
</dbReference>
<dbReference type="InterPro" id="IPR035940">
    <property type="entry name" value="CAP_sf"/>
</dbReference>
<dbReference type="Gene3D" id="3.40.33.10">
    <property type="entry name" value="CAP"/>
    <property type="match status" value="1"/>
</dbReference>
<dbReference type="PRINTS" id="PR00838">
    <property type="entry name" value="V5ALLERGEN"/>
</dbReference>
<dbReference type="PRINTS" id="PR00837">
    <property type="entry name" value="V5TPXLIKE"/>
</dbReference>
<evidence type="ECO:0000259" key="3">
    <source>
        <dbReference type="SMART" id="SM00198"/>
    </source>
</evidence>
<evidence type="ECO:0000256" key="2">
    <source>
        <dbReference type="SAM" id="SignalP"/>
    </source>
</evidence>
<dbReference type="CDD" id="cd05380">
    <property type="entry name" value="CAP_euk"/>
    <property type="match status" value="1"/>
</dbReference>
<dbReference type="InterPro" id="IPR002413">
    <property type="entry name" value="V5_allergen-like"/>
</dbReference>
<protein>
    <submittedName>
        <fullName evidence="4">CRISP/Allergen/PR-1</fullName>
    </submittedName>
</protein>
<keyword evidence="5" id="KW-1185">Reference proteome</keyword>
<reference evidence="4 5" key="1">
    <citation type="journal article" date="2019" name="Sci. Rep.">
        <title>Orb-weaving spider Araneus ventricosus genome elucidates the spidroin gene catalogue.</title>
        <authorList>
            <person name="Kono N."/>
            <person name="Nakamura H."/>
            <person name="Ohtoshi R."/>
            <person name="Moran D.A.P."/>
            <person name="Shinohara A."/>
            <person name="Yoshida Y."/>
            <person name="Fujiwara M."/>
            <person name="Mori M."/>
            <person name="Tomita M."/>
            <person name="Arakawa K."/>
        </authorList>
    </citation>
    <scope>NUCLEOTIDE SEQUENCE [LARGE SCALE GENOMIC DNA]</scope>
</reference>
<name>A0A4Y2CY65_ARAVE</name>
<feature type="region of interest" description="Disordered" evidence="1">
    <location>
        <begin position="548"/>
        <end position="570"/>
    </location>
</feature>
<proteinExistence type="predicted"/>
<dbReference type="SUPFAM" id="SSF55797">
    <property type="entry name" value="PR-1-like"/>
    <property type="match status" value="1"/>
</dbReference>
<sequence>MILALLAVSFVSLTIISQTVGQQCPDIFQRYCAHHSACLTPNNNCEILAYYPTLDQIEQIVKLHNSRRSQVASGQTKLPPATNMLEMEWDYELAAVAQSYANQCIYAHDKANCRRVRNFGVGQNIAIQKETGGHTVPDPDWNFAVNEWYAEIRYFSADMICPFEPPAQGSEEYRHFSQLAWANSFRVGCGYVLYKEGNVFQNETYTRLYVCNYGSAGNVYGSCVYNTGNPCSDCPMNTCCGQGCSDYTGLCHRTNNDAPVYPPPQPNLFYCAFQNNDDCDNYIDGNPNWVIEPTLGGNYLGIELDGGDNSTIVFKKKIKPTQSNFCIILKYRKGPNKYSDPMSNTAQEVLYIPERNYMVNQPLPGYDNPARQQFSTYNLSLSWDLESEIQMRWLMLGSIFSFQCLDLGTPTIWILYATNVICRRSQNSLCIHSMFKLTAPPPPTLEAAKQHSCRAYHQVQQWVNEQKDPLKWCWKTIGGDLRPITTTHPAATEDLLSLIVCTCKYECVQNCECRRSDLNCSNMYSNRPGLGCVNRDTLIIDDDVDDDLQPHEEQEDSFPTPGLNELFDAD</sequence>
<feature type="domain" description="SCP" evidence="3">
    <location>
        <begin position="55"/>
        <end position="221"/>
    </location>
</feature>
<dbReference type="Pfam" id="PF00188">
    <property type="entry name" value="CAP"/>
    <property type="match status" value="1"/>
</dbReference>
<evidence type="ECO:0000313" key="5">
    <source>
        <dbReference type="Proteomes" id="UP000499080"/>
    </source>
</evidence>
<dbReference type="OrthoDB" id="414826at2759"/>
<dbReference type="PANTHER" id="PTHR10334">
    <property type="entry name" value="CYSTEINE-RICH SECRETORY PROTEIN-RELATED"/>
    <property type="match status" value="1"/>
</dbReference>
<keyword evidence="2" id="KW-0732">Signal</keyword>
<evidence type="ECO:0000256" key="1">
    <source>
        <dbReference type="SAM" id="MobiDB-lite"/>
    </source>
</evidence>
<dbReference type="Proteomes" id="UP000499080">
    <property type="component" value="Unassembled WGS sequence"/>
</dbReference>
<gene>
    <name evidence="4" type="primary">CRVP_23</name>
    <name evidence="4" type="ORF">AVEN_52760_1</name>
</gene>
<dbReference type="AlphaFoldDB" id="A0A4Y2CY65"/>
<feature type="signal peptide" evidence="2">
    <location>
        <begin position="1"/>
        <end position="21"/>
    </location>
</feature>
<dbReference type="InterPro" id="IPR014044">
    <property type="entry name" value="CAP_dom"/>
</dbReference>